<dbReference type="EMBL" id="AVGG01000005">
    <property type="protein sequence ID" value="ESU28724.1"/>
    <property type="molecule type" value="Genomic_DNA"/>
</dbReference>
<dbReference type="RefSeq" id="WP_023578960.1">
    <property type="nucleotide sequence ID" value="NZ_AVGG01000005.1"/>
</dbReference>
<dbReference type="Pfam" id="PF00753">
    <property type="entry name" value="Lactamase_B"/>
    <property type="match status" value="1"/>
</dbReference>
<gene>
    <name evidence="2" type="ORF">FLJC2902T_13160</name>
</gene>
<organism evidence="2 3">
    <name type="scientific">Flavobacterium limnosediminis JC2902</name>
    <dbReference type="NCBI Taxonomy" id="1341181"/>
    <lineage>
        <taxon>Bacteria</taxon>
        <taxon>Pseudomonadati</taxon>
        <taxon>Bacteroidota</taxon>
        <taxon>Flavobacteriia</taxon>
        <taxon>Flavobacteriales</taxon>
        <taxon>Flavobacteriaceae</taxon>
        <taxon>Flavobacterium</taxon>
    </lineage>
</organism>
<dbReference type="SUPFAM" id="SSF56281">
    <property type="entry name" value="Metallo-hydrolase/oxidoreductase"/>
    <property type="match status" value="1"/>
</dbReference>
<dbReference type="PANTHER" id="PTHR30619">
    <property type="entry name" value="DNA INTERNALIZATION/COMPETENCE PROTEIN COMEC/REC2"/>
    <property type="match status" value="1"/>
</dbReference>
<feature type="domain" description="Metallo-beta-lactamase" evidence="1">
    <location>
        <begin position="23"/>
        <end position="116"/>
    </location>
</feature>
<dbReference type="InterPro" id="IPR036866">
    <property type="entry name" value="RibonucZ/Hydroxyglut_hydro"/>
</dbReference>
<dbReference type="Gene3D" id="3.60.15.10">
    <property type="entry name" value="Ribonuclease Z/Hydroxyacylglutathione hydrolase-like"/>
    <property type="match status" value="1"/>
</dbReference>
<dbReference type="PATRIC" id="fig|1341181.4.peg.1296"/>
<reference evidence="2 3" key="1">
    <citation type="submission" date="2013-08" db="EMBL/GenBank/DDBJ databases">
        <title>Flavobacterium limnosediminis JC2902 genome sequencing.</title>
        <authorList>
            <person name="Lee K."/>
            <person name="Yi H."/>
            <person name="Park S."/>
            <person name="Chun J."/>
        </authorList>
    </citation>
    <scope>NUCLEOTIDE SEQUENCE [LARGE SCALE GENOMIC DNA]</scope>
    <source>
        <strain evidence="2 3">JC2902</strain>
    </source>
</reference>
<comment type="caution">
    <text evidence="2">The sequence shown here is derived from an EMBL/GenBank/DDBJ whole genome shotgun (WGS) entry which is preliminary data.</text>
</comment>
<dbReference type="InterPro" id="IPR052159">
    <property type="entry name" value="Competence_DNA_uptake"/>
</dbReference>
<evidence type="ECO:0000313" key="2">
    <source>
        <dbReference type="EMBL" id="ESU28724.1"/>
    </source>
</evidence>
<proteinExistence type="predicted"/>
<dbReference type="Proteomes" id="UP000018004">
    <property type="component" value="Unassembled WGS sequence"/>
</dbReference>
<sequence length="350" mass="39899">MNINILKANNGDSIHISYADDIGKMKNILIDGGTSTTYTFKNKITGKINDGDLKKTIEGIRPNKIDLLILTHIDDDHIDGFLKWFSKDKDAIESINEVWFNSGNSIKKILKNKEAVVDSIKFKEKTTLTSVKQGNDFEQYIKEKGVWDEKIIKKGDELIWDSLSFKILSPGNEKLGKLLKEWKSKSPESLFDTSRKNDYKRTFRELMEEDKFEEDNDPYNGSSIAFILKKEDLNYLFLGDSHPSELIDELGKLGYNGGNKLAVELIKLSHHGSKKNNPVELFKLIDTSKYIISTNGDQHGHPDKATIARILSVNQKAEIYFNYPTLISKIILEEDKKDFPDVKYLGVESL</sequence>
<name>V6SQK3_9FLAO</name>
<evidence type="ECO:0000313" key="3">
    <source>
        <dbReference type="Proteomes" id="UP000018004"/>
    </source>
</evidence>
<dbReference type="OrthoDB" id="418728at2"/>
<evidence type="ECO:0000259" key="1">
    <source>
        <dbReference type="Pfam" id="PF00753"/>
    </source>
</evidence>
<dbReference type="PANTHER" id="PTHR30619:SF1">
    <property type="entry name" value="RECOMBINATION PROTEIN 2"/>
    <property type="match status" value="1"/>
</dbReference>
<protein>
    <recommendedName>
        <fullName evidence="1">Metallo-beta-lactamase domain-containing protein</fullName>
    </recommendedName>
</protein>
<dbReference type="eggNOG" id="COG2333">
    <property type="taxonomic scope" value="Bacteria"/>
</dbReference>
<keyword evidence="3" id="KW-1185">Reference proteome</keyword>
<dbReference type="AlphaFoldDB" id="V6SQK3"/>
<accession>V6SQK3</accession>
<dbReference type="STRING" id="1341181.FLJC2902T_13160"/>
<dbReference type="InterPro" id="IPR001279">
    <property type="entry name" value="Metallo-B-lactamas"/>
</dbReference>